<evidence type="ECO:0000313" key="7">
    <source>
        <dbReference type="Proteomes" id="UP000438093"/>
    </source>
</evidence>
<dbReference type="InterPro" id="IPR037250">
    <property type="entry name" value="NEAT_dom_sf"/>
</dbReference>
<dbReference type="Proteomes" id="UP000438093">
    <property type="component" value="Unassembled WGS sequence"/>
</dbReference>
<protein>
    <submittedName>
        <fullName evidence="6">LPXTG cell wall anchor domain-containing protein</fullName>
    </submittedName>
</protein>
<feature type="signal peptide" evidence="5">
    <location>
        <begin position="1"/>
        <end position="34"/>
    </location>
</feature>
<comment type="caution">
    <text evidence="6">The sequence shown here is derived from an EMBL/GenBank/DDBJ whole genome shotgun (WGS) entry which is preliminary data.</text>
</comment>
<dbReference type="EMBL" id="VTFY01000003">
    <property type="protein sequence ID" value="MRX82048.1"/>
    <property type="molecule type" value="Genomic_DNA"/>
</dbReference>
<keyword evidence="4" id="KW-1133">Transmembrane helix</keyword>
<proteinExistence type="predicted"/>
<dbReference type="AlphaFoldDB" id="A0A6N7RMS8"/>
<reference evidence="7" key="1">
    <citation type="submission" date="2019-08" db="EMBL/GenBank/DDBJ databases">
        <title>Arthrobacter sp. nov., isolated from plateau pika and Tibetan wild ass.</title>
        <authorList>
            <person name="Ge Y."/>
        </authorList>
    </citation>
    <scope>NUCLEOTIDE SEQUENCE [LARGE SCALE GENOMIC DNA]</scope>
    <source>
        <strain evidence="7">HF-4214</strain>
    </source>
</reference>
<dbReference type="Gene3D" id="2.60.40.1850">
    <property type="match status" value="3"/>
</dbReference>
<dbReference type="Gene3D" id="1.20.1270.90">
    <property type="entry name" value="AF1782-like"/>
    <property type="match status" value="2"/>
</dbReference>
<evidence type="ECO:0000256" key="5">
    <source>
        <dbReference type="SAM" id="SignalP"/>
    </source>
</evidence>
<organism evidence="6 7">
    <name type="scientific">Eggerthella guodeyinii</name>
    <dbReference type="NCBI Taxonomy" id="2690837"/>
    <lineage>
        <taxon>Bacteria</taxon>
        <taxon>Bacillati</taxon>
        <taxon>Actinomycetota</taxon>
        <taxon>Coriobacteriia</taxon>
        <taxon>Eggerthellales</taxon>
        <taxon>Eggerthellaceae</taxon>
        <taxon>Eggerthella</taxon>
    </lineage>
</organism>
<comment type="subcellular location">
    <subcellularLocation>
        <location evidence="1">Cell envelope</location>
    </subcellularLocation>
</comment>
<dbReference type="NCBIfam" id="TIGR01167">
    <property type="entry name" value="LPXTG_anchor"/>
    <property type="match status" value="1"/>
</dbReference>
<keyword evidence="4" id="KW-0812">Transmembrane</keyword>
<dbReference type="GO" id="GO:0030313">
    <property type="term" value="C:cell envelope"/>
    <property type="evidence" value="ECO:0007669"/>
    <property type="project" value="UniProtKB-SubCell"/>
</dbReference>
<accession>A0A6N7RMS8</accession>
<evidence type="ECO:0000256" key="2">
    <source>
        <dbReference type="ARBA" id="ARBA00022729"/>
    </source>
</evidence>
<sequence length="914" mass="94648">MIRSRQRFAFAKRGAAVMLAATLTAGMVPTMALAQADGSGGATASAAAATNDGFYLEEGRTYTVPVSWLNASTGAESMAASYLSKTATVSYRDGGYDIRVSANDKGMSELLGMTYGGTAAVSTGAGEFQILSSTLTGSIGVSLTIKTMQDMGMGAVGVNLSLDTSSLPTEPPAVDPDPEPTPDPEPAPNPDPEPTPEPTPDPNPGTEPDAGDQLEVGKAYTVPVSFADASGKPSMAGNMIDPNATVQVGEGSYTVTLVVKAGDAYEFRALTLGADKAPTALTRDADGNYVFTGTVDSIDGAVEVGFTYYVPAMNREMTHSAFASFDTAGATEGAAAPDPDQPGDDGGADDTIVEGKEYKAGITWAQYGSMASRFMESEATIVYRDGTYTVKLPVTATGAAAAGFALTYDGAKYAVTDGAFVLAFKELPSSIEVSLSSDNMPMVITDTITFDLSNVPDADDGSGDVETVDKAKLNEALAAAKKLTQGNKTDEAWDALQAAIASAEKAAANENIPQQGVDGVTAQLNAAIETFKTSADKETPSGQYGMVVGKTYTASVSYAGTGSFAGMQDMLQQMVTKYFGTAVELSLLEDGTYDVVVYFGGSTGYDDAIGDLTYNGQAVKQSANKTYTVNVPSLESAIDLALHVGGSMNMDITYAMTVDTSTIALKNGNTPVTSVDKSALQSLVDQASALTQGKKSDAAWESLQSTLSAARAVLNDANASQDAVNQAATSLKEAIDRFNASENVSFQVGHTYEVPIAFFKQGSVTEKSMAAQYFGDTALVRPQENGTFTVSFAASGQGLEYIKSLSYQGNAIAQSGNQFTLSIPAAENDTVIPISMSITMMEQLGIGQSQVADMHLYLSQAKDLGTGQTGLVASSSNLAQTGDATAGLMTLAGGALVAGAAVAMTARRRMTQRK</sequence>
<keyword evidence="4" id="KW-0472">Membrane</keyword>
<evidence type="ECO:0000256" key="4">
    <source>
        <dbReference type="SAM" id="Phobius"/>
    </source>
</evidence>
<feature type="region of interest" description="Disordered" evidence="3">
    <location>
        <begin position="161"/>
        <end position="212"/>
    </location>
</feature>
<name>A0A6N7RMS8_9ACTN</name>
<feature type="compositionally biased region" description="Pro residues" evidence="3">
    <location>
        <begin position="183"/>
        <end position="205"/>
    </location>
</feature>
<dbReference type="InterPro" id="IPR006635">
    <property type="entry name" value="NEAT_dom"/>
</dbReference>
<evidence type="ECO:0000313" key="6">
    <source>
        <dbReference type="EMBL" id="MRX82048.1"/>
    </source>
</evidence>
<keyword evidence="7" id="KW-1185">Reference proteome</keyword>
<feature type="transmembrane region" description="Helical" evidence="4">
    <location>
        <begin position="884"/>
        <end position="906"/>
    </location>
</feature>
<keyword evidence="2 5" id="KW-0732">Signal</keyword>
<dbReference type="Pfam" id="PF07554">
    <property type="entry name" value="FIVAR"/>
    <property type="match status" value="2"/>
</dbReference>
<evidence type="ECO:0000256" key="1">
    <source>
        <dbReference type="ARBA" id="ARBA00004196"/>
    </source>
</evidence>
<evidence type="ECO:0000256" key="3">
    <source>
        <dbReference type="SAM" id="MobiDB-lite"/>
    </source>
</evidence>
<feature type="chain" id="PRO_5027033764" evidence="5">
    <location>
        <begin position="35"/>
        <end position="914"/>
    </location>
</feature>
<dbReference type="RefSeq" id="WP_154332921.1">
    <property type="nucleotide sequence ID" value="NZ_VTFY01000003.1"/>
</dbReference>
<gene>
    <name evidence="6" type="ORF">GJG86_06035</name>
</gene>
<dbReference type="SUPFAM" id="SSF158911">
    <property type="entry name" value="NEAT domain-like"/>
    <property type="match status" value="1"/>
</dbReference>
<dbReference type="CDD" id="cd06920">
    <property type="entry name" value="NEAT"/>
    <property type="match status" value="1"/>
</dbReference>